<sequence>MVGSGEYTTGFVGGGASDSDKGAGVVALTMFDLRAKGLVGRVAMAGVNGGKFPGIRKHMARMIGEPYGLDVACETFPADGTVDPEAYKAAADTFSRGDVAIVFTPDDTHHAIASYCVARGMHVLVTKPVVKTLGEHQALAAAATEQQVLVGVEVHKRLDPFYSDARDRAQALGGLNYMAAYMSQPKHQLETFKAWAGKSSDIS</sequence>
<accession>A0ABQ6MS21</accession>
<protein>
    <recommendedName>
        <fullName evidence="1">Gfo/Idh/MocA-like oxidoreductase N-terminal domain-containing protein</fullName>
    </recommendedName>
</protein>
<reference evidence="2 3" key="1">
    <citation type="journal article" date="2023" name="Commun. Biol.">
        <title>Genome analysis of Parmales, the sister group of diatoms, reveals the evolutionary specialization of diatoms from phago-mixotrophs to photoautotrophs.</title>
        <authorList>
            <person name="Ban H."/>
            <person name="Sato S."/>
            <person name="Yoshikawa S."/>
            <person name="Yamada K."/>
            <person name="Nakamura Y."/>
            <person name="Ichinomiya M."/>
            <person name="Sato N."/>
            <person name="Blanc-Mathieu R."/>
            <person name="Endo H."/>
            <person name="Kuwata A."/>
            <person name="Ogata H."/>
        </authorList>
    </citation>
    <scope>NUCLEOTIDE SEQUENCE [LARGE SCALE GENOMIC DNA]</scope>
</reference>
<dbReference type="PANTHER" id="PTHR42840">
    <property type="entry name" value="NAD(P)-BINDING ROSSMANN-FOLD SUPERFAMILY PROTEIN-RELATED"/>
    <property type="match status" value="1"/>
</dbReference>
<feature type="domain" description="Gfo/Idh/MocA-like oxidoreductase N-terminal" evidence="1">
    <location>
        <begin position="86"/>
        <end position="153"/>
    </location>
</feature>
<evidence type="ECO:0000313" key="3">
    <source>
        <dbReference type="Proteomes" id="UP001165060"/>
    </source>
</evidence>
<keyword evidence="3" id="KW-1185">Reference proteome</keyword>
<name>A0ABQ6MS21_9STRA</name>
<dbReference type="InterPro" id="IPR036291">
    <property type="entry name" value="NAD(P)-bd_dom_sf"/>
</dbReference>
<evidence type="ECO:0000259" key="1">
    <source>
        <dbReference type="Pfam" id="PF01408"/>
    </source>
</evidence>
<dbReference type="Proteomes" id="UP001165060">
    <property type="component" value="Unassembled WGS sequence"/>
</dbReference>
<comment type="caution">
    <text evidence="2">The sequence shown here is derived from an EMBL/GenBank/DDBJ whole genome shotgun (WGS) entry which is preliminary data.</text>
</comment>
<organism evidence="2 3">
    <name type="scientific">Tetraparma gracilis</name>
    <dbReference type="NCBI Taxonomy" id="2962635"/>
    <lineage>
        <taxon>Eukaryota</taxon>
        <taxon>Sar</taxon>
        <taxon>Stramenopiles</taxon>
        <taxon>Ochrophyta</taxon>
        <taxon>Bolidophyceae</taxon>
        <taxon>Parmales</taxon>
        <taxon>Triparmaceae</taxon>
        <taxon>Tetraparma</taxon>
    </lineage>
</organism>
<dbReference type="Pfam" id="PF01408">
    <property type="entry name" value="GFO_IDH_MocA"/>
    <property type="match status" value="1"/>
</dbReference>
<gene>
    <name evidence="2" type="ORF">TeGR_g9698</name>
</gene>
<proteinExistence type="predicted"/>
<dbReference type="InterPro" id="IPR000683">
    <property type="entry name" value="Gfo/Idh/MocA-like_OxRdtase_N"/>
</dbReference>
<dbReference type="EMBL" id="BRYB01001724">
    <property type="protein sequence ID" value="GMI32036.1"/>
    <property type="molecule type" value="Genomic_DNA"/>
</dbReference>
<dbReference type="SUPFAM" id="SSF51735">
    <property type="entry name" value="NAD(P)-binding Rossmann-fold domains"/>
    <property type="match status" value="1"/>
</dbReference>
<dbReference type="PANTHER" id="PTHR42840:SF6">
    <property type="entry name" value="BINDING ROSSMANN FOLD OXIDOREDUCTASE, PUTATIVE (AFU_ORTHOLOGUE AFUA_3G11930)-RELATED"/>
    <property type="match status" value="1"/>
</dbReference>
<dbReference type="Gene3D" id="3.40.50.720">
    <property type="entry name" value="NAD(P)-binding Rossmann-like Domain"/>
    <property type="match status" value="1"/>
</dbReference>
<evidence type="ECO:0000313" key="2">
    <source>
        <dbReference type="EMBL" id="GMI32036.1"/>
    </source>
</evidence>